<dbReference type="InterPro" id="IPR036565">
    <property type="entry name" value="Mur-like_cat_sf"/>
</dbReference>
<evidence type="ECO:0000259" key="17">
    <source>
        <dbReference type="Pfam" id="PF08245"/>
    </source>
</evidence>
<keyword evidence="12 14" id="KW-0961">Cell wall biogenesis/degradation</keyword>
<evidence type="ECO:0000256" key="2">
    <source>
        <dbReference type="ARBA" id="ARBA00004752"/>
    </source>
</evidence>
<dbReference type="PANTHER" id="PTHR43445:SF3">
    <property type="entry name" value="UDP-N-ACETYLMURAMATE--L-ALANINE LIGASE"/>
    <property type="match status" value="1"/>
</dbReference>
<protein>
    <recommendedName>
        <fullName evidence="3 14">UDP-N-acetylmuramate--L-alanine ligase</fullName>
        <ecNumber evidence="3 14">6.3.2.8</ecNumber>
    </recommendedName>
    <alternativeName>
        <fullName evidence="14">UDP-N-acetylmuramoyl-L-alanine synthetase</fullName>
    </alternativeName>
</protein>
<evidence type="ECO:0000256" key="4">
    <source>
        <dbReference type="ARBA" id="ARBA00022490"/>
    </source>
</evidence>
<evidence type="ECO:0000256" key="8">
    <source>
        <dbReference type="ARBA" id="ARBA00022840"/>
    </source>
</evidence>
<comment type="caution">
    <text evidence="18">The sequence shown here is derived from an EMBL/GenBank/DDBJ whole genome shotgun (WGS) entry which is preliminary data.</text>
</comment>
<dbReference type="GO" id="GO:0008763">
    <property type="term" value="F:UDP-N-acetylmuramate-L-alanine ligase activity"/>
    <property type="evidence" value="ECO:0007669"/>
    <property type="project" value="UniProtKB-UniRule"/>
</dbReference>
<keyword evidence="10 14" id="KW-0573">Peptidoglycan synthesis</keyword>
<dbReference type="GO" id="GO:0005737">
    <property type="term" value="C:cytoplasm"/>
    <property type="evidence" value="ECO:0007669"/>
    <property type="project" value="UniProtKB-SubCell"/>
</dbReference>
<dbReference type="GO" id="GO:0071555">
    <property type="term" value="P:cell wall organization"/>
    <property type="evidence" value="ECO:0007669"/>
    <property type="project" value="UniProtKB-KW"/>
</dbReference>
<dbReference type="UniPathway" id="UPA00219"/>
<comment type="pathway">
    <text evidence="2 14">Cell wall biogenesis; peptidoglycan biosynthesis.</text>
</comment>
<dbReference type="GO" id="GO:0009252">
    <property type="term" value="P:peptidoglycan biosynthetic process"/>
    <property type="evidence" value="ECO:0007669"/>
    <property type="project" value="UniProtKB-UniRule"/>
</dbReference>
<evidence type="ECO:0000259" key="15">
    <source>
        <dbReference type="Pfam" id="PF01225"/>
    </source>
</evidence>
<evidence type="ECO:0000256" key="3">
    <source>
        <dbReference type="ARBA" id="ARBA00012211"/>
    </source>
</evidence>
<dbReference type="InterPro" id="IPR005758">
    <property type="entry name" value="UDP-N-AcMur_Ala_ligase_MurC"/>
</dbReference>
<organism evidence="18">
    <name type="scientific">Eiseniibacteriota bacterium</name>
    <dbReference type="NCBI Taxonomy" id="2212470"/>
    <lineage>
        <taxon>Bacteria</taxon>
        <taxon>Candidatus Eiseniibacteriota</taxon>
    </lineage>
</organism>
<dbReference type="Pfam" id="PF02875">
    <property type="entry name" value="Mur_ligase_C"/>
    <property type="match status" value="1"/>
</dbReference>
<dbReference type="Pfam" id="PF08245">
    <property type="entry name" value="Mur_ligase_M"/>
    <property type="match status" value="1"/>
</dbReference>
<dbReference type="GO" id="GO:0008360">
    <property type="term" value="P:regulation of cell shape"/>
    <property type="evidence" value="ECO:0007669"/>
    <property type="project" value="UniProtKB-KW"/>
</dbReference>
<keyword evidence="7 14" id="KW-0547">Nucleotide-binding</keyword>
<feature type="domain" description="Mur ligase central" evidence="17">
    <location>
        <begin position="110"/>
        <end position="288"/>
    </location>
</feature>
<comment type="catalytic activity">
    <reaction evidence="13 14">
        <text>UDP-N-acetyl-alpha-D-muramate + L-alanine + ATP = UDP-N-acetyl-alpha-D-muramoyl-L-alanine + ADP + phosphate + H(+)</text>
        <dbReference type="Rhea" id="RHEA:23372"/>
        <dbReference type="ChEBI" id="CHEBI:15378"/>
        <dbReference type="ChEBI" id="CHEBI:30616"/>
        <dbReference type="ChEBI" id="CHEBI:43474"/>
        <dbReference type="ChEBI" id="CHEBI:57972"/>
        <dbReference type="ChEBI" id="CHEBI:70757"/>
        <dbReference type="ChEBI" id="CHEBI:83898"/>
        <dbReference type="ChEBI" id="CHEBI:456216"/>
        <dbReference type="EC" id="6.3.2.8"/>
    </reaction>
</comment>
<dbReference type="HAMAP" id="MF_00046">
    <property type="entry name" value="MurC"/>
    <property type="match status" value="1"/>
</dbReference>
<dbReference type="Gene3D" id="3.40.1190.10">
    <property type="entry name" value="Mur-like, catalytic domain"/>
    <property type="match status" value="1"/>
</dbReference>
<keyword evidence="5 14" id="KW-0436">Ligase</keyword>
<evidence type="ECO:0000256" key="1">
    <source>
        <dbReference type="ARBA" id="ARBA00004496"/>
    </source>
</evidence>
<dbReference type="InterPro" id="IPR013221">
    <property type="entry name" value="Mur_ligase_cen"/>
</dbReference>
<keyword evidence="8 14" id="KW-0067">ATP-binding</keyword>
<comment type="subcellular location">
    <subcellularLocation>
        <location evidence="1 14">Cytoplasm</location>
    </subcellularLocation>
</comment>
<evidence type="ECO:0000256" key="7">
    <source>
        <dbReference type="ARBA" id="ARBA00022741"/>
    </source>
</evidence>
<dbReference type="SUPFAM" id="SSF53244">
    <property type="entry name" value="MurD-like peptide ligases, peptide-binding domain"/>
    <property type="match status" value="1"/>
</dbReference>
<feature type="domain" description="Mur ligase N-terminal catalytic" evidence="15">
    <location>
        <begin position="8"/>
        <end position="106"/>
    </location>
</feature>
<evidence type="ECO:0000256" key="6">
    <source>
        <dbReference type="ARBA" id="ARBA00022618"/>
    </source>
</evidence>
<feature type="domain" description="Mur ligase C-terminal" evidence="16">
    <location>
        <begin position="311"/>
        <end position="440"/>
    </location>
</feature>
<accession>A0A832I434</accession>
<evidence type="ECO:0000256" key="12">
    <source>
        <dbReference type="ARBA" id="ARBA00023316"/>
    </source>
</evidence>
<dbReference type="InterPro" id="IPR036615">
    <property type="entry name" value="Mur_ligase_C_dom_sf"/>
</dbReference>
<comment type="function">
    <text evidence="14">Cell wall formation.</text>
</comment>
<name>A0A832I434_UNCEI</name>
<evidence type="ECO:0000256" key="10">
    <source>
        <dbReference type="ARBA" id="ARBA00022984"/>
    </source>
</evidence>
<evidence type="ECO:0000313" key="18">
    <source>
        <dbReference type="EMBL" id="HGZ42198.1"/>
    </source>
</evidence>
<dbReference type="PANTHER" id="PTHR43445">
    <property type="entry name" value="UDP-N-ACETYLMURAMATE--L-ALANINE LIGASE-RELATED"/>
    <property type="match status" value="1"/>
</dbReference>
<comment type="similarity">
    <text evidence="14">Belongs to the MurCDEF family.</text>
</comment>
<evidence type="ECO:0000256" key="5">
    <source>
        <dbReference type="ARBA" id="ARBA00022598"/>
    </source>
</evidence>
<dbReference type="InterPro" id="IPR004101">
    <property type="entry name" value="Mur_ligase_C"/>
</dbReference>
<evidence type="ECO:0000256" key="9">
    <source>
        <dbReference type="ARBA" id="ARBA00022960"/>
    </source>
</evidence>
<dbReference type="InterPro" id="IPR000713">
    <property type="entry name" value="Mur_ligase_N"/>
</dbReference>
<dbReference type="SUPFAM" id="SSF51984">
    <property type="entry name" value="MurCD N-terminal domain"/>
    <property type="match status" value="1"/>
</dbReference>
<dbReference type="Gene3D" id="3.40.50.720">
    <property type="entry name" value="NAD(P)-binding Rossmann-like Domain"/>
    <property type="match status" value="1"/>
</dbReference>
<dbReference type="Pfam" id="PF01225">
    <property type="entry name" value="Mur_ligase"/>
    <property type="match status" value="1"/>
</dbReference>
<evidence type="ECO:0000256" key="14">
    <source>
        <dbReference type="HAMAP-Rule" id="MF_00046"/>
    </source>
</evidence>
<keyword evidence="6 14" id="KW-0132">Cell division</keyword>
<proteinExistence type="inferred from homology"/>
<reference evidence="18" key="1">
    <citation type="journal article" date="2020" name="mSystems">
        <title>Genome- and Community-Level Interaction Insights into Carbon Utilization and Element Cycling Functions of Hydrothermarchaeota in Hydrothermal Sediment.</title>
        <authorList>
            <person name="Zhou Z."/>
            <person name="Liu Y."/>
            <person name="Xu W."/>
            <person name="Pan J."/>
            <person name="Luo Z.H."/>
            <person name="Li M."/>
        </authorList>
    </citation>
    <scope>NUCLEOTIDE SEQUENCE [LARGE SCALE GENOMIC DNA]</scope>
    <source>
        <strain evidence="18">SpSt-381</strain>
    </source>
</reference>
<dbReference type="AlphaFoldDB" id="A0A832I434"/>
<evidence type="ECO:0000256" key="13">
    <source>
        <dbReference type="ARBA" id="ARBA00047833"/>
    </source>
</evidence>
<dbReference type="EC" id="6.3.2.8" evidence="3 14"/>
<dbReference type="InterPro" id="IPR050061">
    <property type="entry name" value="MurCDEF_pg_biosynth"/>
</dbReference>
<evidence type="ECO:0000256" key="11">
    <source>
        <dbReference type="ARBA" id="ARBA00023306"/>
    </source>
</evidence>
<sequence length="464" mass="48489">MYGRLRRLHFIGIGGAGMSGLAEVLVNMGYQVSGSDLRTGETTDRLVANGARVFAGHAASNVEGAQVVVYSSAVRPDNPELVAARAAGVPVIGRAEMLAELMRMKYGVAVGGSHGKTTTTSMIAAVLARGGLDPTIVVGGRLHAIGANARLGHGQFLVAEADESDGSFLRLSPAVAVVTNVDREHLDHYAGLEAIRQAFVYFANRVPFYGVSILCADDAGVRAILPEVTKRHTLYGTRPEAHVRATGIALRPHGATFTVHSFGRELGPVELHVPGRHNVLNALAAVAVGLEVEVAFAHVAEALAGFRGVGRRFETRGEAGGVRVVDDYGHHPTEIEATLAAARTLGGRVLVLFQPHRYSRTALLQEEFGRCFGDADAVWVLDVYAAGEPPLAGITGETLVTRAREAGASHVRWAPDPSAAVAAAVAEARPGDTVLTLGAGDVWKLADEALALLRTGAAAAGGGR</sequence>
<dbReference type="GO" id="GO:0005524">
    <property type="term" value="F:ATP binding"/>
    <property type="evidence" value="ECO:0007669"/>
    <property type="project" value="UniProtKB-UniRule"/>
</dbReference>
<dbReference type="SUPFAM" id="SSF53623">
    <property type="entry name" value="MurD-like peptide ligases, catalytic domain"/>
    <property type="match status" value="1"/>
</dbReference>
<dbReference type="Gene3D" id="3.90.190.20">
    <property type="entry name" value="Mur ligase, C-terminal domain"/>
    <property type="match status" value="1"/>
</dbReference>
<keyword evidence="9 14" id="KW-0133">Cell shape</keyword>
<keyword evidence="11 14" id="KW-0131">Cell cycle</keyword>
<gene>
    <name evidence="14" type="primary">murC</name>
    <name evidence="18" type="ORF">ENR23_02020</name>
</gene>
<evidence type="ECO:0000259" key="16">
    <source>
        <dbReference type="Pfam" id="PF02875"/>
    </source>
</evidence>
<dbReference type="EMBL" id="DSQF01000003">
    <property type="protein sequence ID" value="HGZ42198.1"/>
    <property type="molecule type" value="Genomic_DNA"/>
</dbReference>
<dbReference type="GO" id="GO:0051301">
    <property type="term" value="P:cell division"/>
    <property type="evidence" value="ECO:0007669"/>
    <property type="project" value="UniProtKB-KW"/>
</dbReference>
<feature type="binding site" evidence="14">
    <location>
        <begin position="112"/>
        <end position="118"/>
    </location>
    <ligand>
        <name>ATP</name>
        <dbReference type="ChEBI" id="CHEBI:30616"/>
    </ligand>
</feature>
<keyword evidence="4 14" id="KW-0963">Cytoplasm</keyword>
<dbReference type="NCBIfam" id="TIGR01082">
    <property type="entry name" value="murC"/>
    <property type="match status" value="1"/>
</dbReference>